<dbReference type="Gene3D" id="3.70.10.10">
    <property type="match status" value="2"/>
</dbReference>
<dbReference type="PANTHER" id="PTHR10870:SF0">
    <property type="entry name" value="CELL CYCLE CHECKPOINT PROTEIN RAD1"/>
    <property type="match status" value="1"/>
</dbReference>
<feature type="transmembrane region" description="Helical" evidence="12">
    <location>
        <begin position="53"/>
        <end position="70"/>
    </location>
</feature>
<comment type="similarity">
    <text evidence="3">Belongs to the OST5 family.</text>
</comment>
<evidence type="ECO:0000256" key="1">
    <source>
        <dbReference type="ARBA" id="ARBA00004123"/>
    </source>
</evidence>
<dbReference type="GO" id="GO:0006281">
    <property type="term" value="P:DNA repair"/>
    <property type="evidence" value="ECO:0007669"/>
    <property type="project" value="UniProtKB-KW"/>
</dbReference>
<feature type="region of interest" description="Disordered" evidence="11">
    <location>
        <begin position="442"/>
        <end position="462"/>
    </location>
</feature>
<evidence type="ECO:0000256" key="11">
    <source>
        <dbReference type="SAM" id="MobiDB-lite"/>
    </source>
</evidence>
<proteinExistence type="inferred from homology"/>
<evidence type="ECO:0000256" key="4">
    <source>
        <dbReference type="ARBA" id="ARBA00010991"/>
    </source>
</evidence>
<evidence type="ECO:0000256" key="8">
    <source>
        <dbReference type="ARBA" id="ARBA00023136"/>
    </source>
</evidence>
<feature type="transmembrane region" description="Helical" evidence="12">
    <location>
        <begin position="27"/>
        <end position="46"/>
    </location>
</feature>
<dbReference type="PRINTS" id="PR01245">
    <property type="entry name" value="RAD1REC1"/>
</dbReference>
<feature type="compositionally biased region" description="Acidic residues" evidence="11">
    <location>
        <begin position="443"/>
        <end position="462"/>
    </location>
</feature>
<organism evidence="13 14">
    <name type="scientific">Sordaria macrospora</name>
    <dbReference type="NCBI Taxonomy" id="5147"/>
    <lineage>
        <taxon>Eukaryota</taxon>
        <taxon>Fungi</taxon>
        <taxon>Dikarya</taxon>
        <taxon>Ascomycota</taxon>
        <taxon>Pezizomycotina</taxon>
        <taxon>Sordariomycetes</taxon>
        <taxon>Sordariomycetidae</taxon>
        <taxon>Sordariales</taxon>
        <taxon>Sordariaceae</taxon>
        <taxon>Sordaria</taxon>
    </lineage>
</organism>
<evidence type="ECO:0000256" key="9">
    <source>
        <dbReference type="ARBA" id="ARBA00023204"/>
    </source>
</evidence>
<feature type="region of interest" description="Disordered" evidence="11">
    <location>
        <begin position="202"/>
        <end position="232"/>
    </location>
</feature>
<dbReference type="GO" id="GO:0000077">
    <property type="term" value="P:DNA damage checkpoint signaling"/>
    <property type="evidence" value="ECO:0007669"/>
    <property type="project" value="InterPro"/>
</dbReference>
<evidence type="ECO:0000256" key="2">
    <source>
        <dbReference type="ARBA" id="ARBA00004141"/>
    </source>
</evidence>
<dbReference type="GO" id="GO:0008250">
    <property type="term" value="C:oligosaccharyltransferase complex"/>
    <property type="evidence" value="ECO:0007669"/>
    <property type="project" value="InterPro"/>
</dbReference>
<dbReference type="GO" id="GO:0030896">
    <property type="term" value="C:checkpoint clamp complex"/>
    <property type="evidence" value="ECO:0007669"/>
    <property type="project" value="TreeGrafter"/>
</dbReference>
<evidence type="ECO:0000256" key="7">
    <source>
        <dbReference type="ARBA" id="ARBA00022989"/>
    </source>
</evidence>
<accession>A0A8S9A6N5</accession>
<sequence>MDSPLLEVWHGASASPFLPTIGKGTQFPVAFLLLLIGFTLTGAFTLNRSIINLPLLGIPASLAFAYVPVVPRLNMSQPTQDASGPPLFRAVTSSTRPLYQLLKAIGFTNKIHVEITPEGLRFGADHARVMQGAAHWNKNLFASYITNLPPAPANNDDDDAATDDPEPVSFQISLPAFLETLQIFGVADVAARQSRLDIDPLARGNPRLNNQHRTGGGGGHGSDAFSLQTLHGSSTTSSNGTCILSYPSDGGPFSIILDEAGVKTTCNLTTYLPETPEDIPFDVEDLSFKVIMQARYLLDALAEVGSISPERLTIAVSRKEPYLRFRTSGSHSGTGAPGVESTVDFKRGRDLLETFSVRAVDRAKGERRWSQTFKFDTIKAATEAMKIASKVSLRGDGQGVLSMQFMVEVEGAGGGGGGAGGGVPGGGVGLSFLDFRFVPYATDGDEESDTEGEGDDVDMGDV</sequence>
<keyword evidence="7 12" id="KW-1133">Transmembrane helix</keyword>
<evidence type="ECO:0000256" key="6">
    <source>
        <dbReference type="ARBA" id="ARBA00022763"/>
    </source>
</evidence>
<comment type="similarity">
    <text evidence="4">Belongs to the rad1 family.</text>
</comment>
<dbReference type="Pfam" id="PF02144">
    <property type="entry name" value="Rad1"/>
    <property type="match status" value="1"/>
</dbReference>
<comment type="subcellular location">
    <subcellularLocation>
        <location evidence="2">Membrane</location>
        <topology evidence="2">Multi-pass membrane protein</topology>
    </subcellularLocation>
    <subcellularLocation>
        <location evidence="1">Nucleus</location>
    </subcellularLocation>
</comment>
<dbReference type="VEuPathDB" id="FungiDB:SMAC_00217"/>
<dbReference type="PANTHER" id="PTHR10870">
    <property type="entry name" value="CELL CYCLE CHECKPOINT PROTEIN RAD1"/>
    <property type="match status" value="1"/>
</dbReference>
<keyword evidence="10" id="KW-0539">Nucleus</keyword>
<dbReference type="EMBL" id="NMPR01000001">
    <property type="protein sequence ID" value="KAA8636790.1"/>
    <property type="molecule type" value="Genomic_DNA"/>
</dbReference>
<dbReference type="Proteomes" id="UP000433876">
    <property type="component" value="Unassembled WGS sequence"/>
</dbReference>
<name>A0A8S9A6N5_SORMA</name>
<evidence type="ECO:0000313" key="13">
    <source>
        <dbReference type="EMBL" id="KAA8636790.1"/>
    </source>
</evidence>
<dbReference type="OMA" id="WSQAYKF"/>
<comment type="caution">
    <text evidence="13">The sequence shown here is derived from an EMBL/GenBank/DDBJ whole genome shotgun (WGS) entry which is preliminary data.</text>
</comment>
<dbReference type="InterPro" id="IPR003021">
    <property type="entry name" value="Rad1_Rec1_Rad17"/>
</dbReference>
<reference evidence="13 14" key="1">
    <citation type="submission" date="2017-07" db="EMBL/GenBank/DDBJ databases">
        <title>Genome sequence of the Sordaria macrospora wild type strain R19027.</title>
        <authorList>
            <person name="Nowrousian M."/>
            <person name="Teichert I."/>
            <person name="Kueck U."/>
        </authorList>
    </citation>
    <scope>NUCLEOTIDE SEQUENCE [LARGE SCALE GENOMIC DNA]</scope>
    <source>
        <strain evidence="13 14">R19027</strain>
        <tissue evidence="13">Mycelium</tissue>
    </source>
</reference>
<evidence type="ECO:0000256" key="3">
    <source>
        <dbReference type="ARBA" id="ARBA00009825"/>
    </source>
</evidence>
<keyword evidence="8 12" id="KW-0472">Membrane</keyword>
<dbReference type="CDD" id="cd00577">
    <property type="entry name" value="PCNA"/>
    <property type="match status" value="1"/>
</dbReference>
<dbReference type="FunFam" id="3.70.10.10:FF:000014">
    <property type="entry name" value="DNA repair protein Rad1, putative"/>
    <property type="match status" value="1"/>
</dbReference>
<keyword evidence="6" id="KW-0227">DNA damage</keyword>
<keyword evidence="9" id="KW-0234">DNA repair</keyword>
<dbReference type="Pfam" id="PF05251">
    <property type="entry name" value="Ost5"/>
    <property type="match status" value="1"/>
</dbReference>
<keyword evidence="5 12" id="KW-0812">Transmembrane</keyword>
<evidence type="ECO:0000313" key="14">
    <source>
        <dbReference type="Proteomes" id="UP000433876"/>
    </source>
</evidence>
<protein>
    <submittedName>
        <fullName evidence="13">Uncharacterized protein</fullName>
    </submittedName>
</protein>
<dbReference type="InterPro" id="IPR007915">
    <property type="entry name" value="TMEM258/Ost5"/>
</dbReference>
<evidence type="ECO:0000256" key="12">
    <source>
        <dbReference type="SAM" id="Phobius"/>
    </source>
</evidence>
<gene>
    <name evidence="13" type="ORF">SMACR_00217</name>
</gene>
<evidence type="ECO:0000256" key="10">
    <source>
        <dbReference type="ARBA" id="ARBA00023242"/>
    </source>
</evidence>
<evidence type="ECO:0000256" key="5">
    <source>
        <dbReference type="ARBA" id="ARBA00022692"/>
    </source>
</evidence>
<dbReference type="AlphaFoldDB" id="A0A8S9A6N5"/>